<keyword evidence="4" id="KW-0540">Nuclease</keyword>
<dbReference type="GO" id="GO:0003964">
    <property type="term" value="F:RNA-directed DNA polymerase activity"/>
    <property type="evidence" value="ECO:0007669"/>
    <property type="project" value="UniProtKB-KW"/>
</dbReference>
<dbReference type="Gene3D" id="2.40.70.10">
    <property type="entry name" value="Acid Proteases"/>
    <property type="match status" value="1"/>
</dbReference>
<keyword evidence="7 9" id="KW-0695">RNA-directed DNA polymerase</keyword>
<dbReference type="Pfam" id="PF08284">
    <property type="entry name" value="RVP_2"/>
    <property type="match status" value="1"/>
</dbReference>
<protein>
    <recommendedName>
        <fullName evidence="1">RNA-directed DNA polymerase</fullName>
        <ecNumber evidence="1">2.7.7.49</ecNumber>
    </recommendedName>
</protein>
<keyword evidence="3" id="KW-0548">Nucleotidyltransferase</keyword>
<dbReference type="InterPro" id="IPR043128">
    <property type="entry name" value="Rev_trsase/Diguanyl_cyclase"/>
</dbReference>
<dbReference type="Gene3D" id="4.10.60.10">
    <property type="entry name" value="Zinc finger, CCHC-type"/>
    <property type="match status" value="1"/>
</dbReference>
<dbReference type="InterPro" id="IPR005162">
    <property type="entry name" value="Retrotrans_gag_dom"/>
</dbReference>
<evidence type="ECO:0000256" key="6">
    <source>
        <dbReference type="ARBA" id="ARBA00022801"/>
    </source>
</evidence>
<dbReference type="Proteomes" id="UP001151760">
    <property type="component" value="Unassembled WGS sequence"/>
</dbReference>
<evidence type="ECO:0000313" key="10">
    <source>
        <dbReference type="Proteomes" id="UP001151760"/>
    </source>
</evidence>
<evidence type="ECO:0000256" key="1">
    <source>
        <dbReference type="ARBA" id="ARBA00012493"/>
    </source>
</evidence>
<dbReference type="Pfam" id="PF03732">
    <property type="entry name" value="Retrotrans_gag"/>
    <property type="match status" value="1"/>
</dbReference>
<feature type="domain" description="CCHC-type" evidence="8">
    <location>
        <begin position="279"/>
        <end position="295"/>
    </location>
</feature>
<keyword evidence="10" id="KW-1185">Reference proteome</keyword>
<evidence type="ECO:0000256" key="7">
    <source>
        <dbReference type="ARBA" id="ARBA00022918"/>
    </source>
</evidence>
<evidence type="ECO:0000313" key="9">
    <source>
        <dbReference type="EMBL" id="GJT65607.1"/>
    </source>
</evidence>
<evidence type="ECO:0000256" key="5">
    <source>
        <dbReference type="ARBA" id="ARBA00022759"/>
    </source>
</evidence>
<dbReference type="CDD" id="cd01647">
    <property type="entry name" value="RT_LTR"/>
    <property type="match status" value="1"/>
</dbReference>
<dbReference type="Gene3D" id="3.10.20.370">
    <property type="match status" value="1"/>
</dbReference>
<keyword evidence="6" id="KW-0378">Hydrolase</keyword>
<dbReference type="CDD" id="cd09274">
    <property type="entry name" value="RNase_HI_RT_Ty3"/>
    <property type="match status" value="1"/>
</dbReference>
<evidence type="ECO:0000256" key="4">
    <source>
        <dbReference type="ARBA" id="ARBA00022722"/>
    </source>
</evidence>
<dbReference type="InterPro" id="IPR043502">
    <property type="entry name" value="DNA/RNA_pol_sf"/>
</dbReference>
<sequence length="744" mass="85153">MPLKSVPLTQAVIRQMIKESVDAAIAAERARHANAGNDARGSRLARGQDAAPAVHECTFAGFMKCNPTAFHGPALTWWNAKVATMGLETVNQMPWSEMKQLMTAEFYPIEEVQRMEHELWNLKVKEYNIVAYTQRFNELALMCPRMVELERVKVDAYIRGLTNNIKGEVTSFKPANLNEAVCMAHKLMEQKSQARDERVLEGKKRKWLSFKSGNSSAMVTAPINGKVSFGSLRLCERCFTRHVGLCTIKCHKCGKIRHKARYCKEKNVATGANDLPIPTCYDYGEQGHTRNRCPKKVKQEEVGEVRGRTYAIKDAEPKGLNVVTGTFLLNNRYAFVLFDSGSDRSFVDTRFSSMLNIDPVKIRASYEVELADGRVVSTNTVLKGCTLNLVNHIFEIDLMPIELGTFDVIIGMDWLVKHDAVIVCGEKVVRIPYGNKMLIVESDKGVSRLKVISCIKARKYVERGCHLFLAHVTEKKLKEKRLEDVPIIHDFPEVFPKEFPGLPPPRQLSVQLQELLEKGFIRPSSSPWGAPMLFVKKKDGSFRMCIDYRELNKLTVKNRYPLPKIDDLFDQLQVHGHEEHGKHLNILLELLKKERLYAKFLKFDFWLDSVQFFGHVIDRSGVHVDPAKIEAIKNWLHIEPPRSAPILALPEGTKDFVVYCDAPLKGYEAVLMQWEKVIAYASRQLKVHEENYTTYDLELGAVVFALRLWRHYLYGTKCVVFTDHKSPQYILNQKELNTRQRRWI</sequence>
<gene>
    <name evidence="9" type="ORF">Tco_1017087</name>
</gene>
<dbReference type="PANTHER" id="PTHR15503">
    <property type="entry name" value="LDOC1 RELATED"/>
    <property type="match status" value="1"/>
</dbReference>
<dbReference type="EMBL" id="BQNB010017645">
    <property type="protein sequence ID" value="GJT65607.1"/>
    <property type="molecule type" value="Genomic_DNA"/>
</dbReference>
<proteinExistence type="predicted"/>
<dbReference type="SUPFAM" id="SSF56672">
    <property type="entry name" value="DNA/RNA polymerases"/>
    <property type="match status" value="1"/>
</dbReference>
<accession>A0ABQ5FSG6</accession>
<reference evidence="9" key="2">
    <citation type="submission" date="2022-01" db="EMBL/GenBank/DDBJ databases">
        <authorList>
            <person name="Yamashiro T."/>
            <person name="Shiraishi A."/>
            <person name="Satake H."/>
            <person name="Nakayama K."/>
        </authorList>
    </citation>
    <scope>NUCLEOTIDE SEQUENCE</scope>
</reference>
<dbReference type="InterPro" id="IPR001878">
    <property type="entry name" value="Znf_CCHC"/>
</dbReference>
<keyword evidence="2" id="KW-0808">Transferase</keyword>
<dbReference type="SUPFAM" id="SSF50630">
    <property type="entry name" value="Acid proteases"/>
    <property type="match status" value="1"/>
</dbReference>
<comment type="caution">
    <text evidence="9">The sequence shown here is derived from an EMBL/GenBank/DDBJ whole genome shotgun (WGS) entry which is preliminary data.</text>
</comment>
<dbReference type="InterPro" id="IPR041373">
    <property type="entry name" value="RT_RNaseH"/>
</dbReference>
<evidence type="ECO:0000256" key="3">
    <source>
        <dbReference type="ARBA" id="ARBA00022695"/>
    </source>
</evidence>
<dbReference type="Gene3D" id="3.10.10.10">
    <property type="entry name" value="HIV Type 1 Reverse Transcriptase, subunit A, domain 1"/>
    <property type="match status" value="1"/>
</dbReference>
<keyword evidence="5" id="KW-0255">Endonuclease</keyword>
<dbReference type="Gene3D" id="3.30.70.270">
    <property type="match status" value="2"/>
</dbReference>
<feature type="domain" description="CCHC-type" evidence="8">
    <location>
        <begin position="249"/>
        <end position="265"/>
    </location>
</feature>
<evidence type="ECO:0000259" key="8">
    <source>
        <dbReference type="SMART" id="SM00343"/>
    </source>
</evidence>
<dbReference type="InterPro" id="IPR021109">
    <property type="entry name" value="Peptidase_aspartic_dom_sf"/>
</dbReference>
<dbReference type="SMART" id="SM00343">
    <property type="entry name" value="ZnF_C2HC"/>
    <property type="match status" value="2"/>
</dbReference>
<dbReference type="Pfam" id="PF17917">
    <property type="entry name" value="RT_RNaseH"/>
    <property type="match status" value="1"/>
</dbReference>
<name>A0ABQ5FSG6_9ASTR</name>
<dbReference type="EC" id="2.7.7.49" evidence="1"/>
<dbReference type="InterPro" id="IPR032567">
    <property type="entry name" value="RTL1-rel"/>
</dbReference>
<organism evidence="9 10">
    <name type="scientific">Tanacetum coccineum</name>
    <dbReference type="NCBI Taxonomy" id="301880"/>
    <lineage>
        <taxon>Eukaryota</taxon>
        <taxon>Viridiplantae</taxon>
        <taxon>Streptophyta</taxon>
        <taxon>Embryophyta</taxon>
        <taxon>Tracheophyta</taxon>
        <taxon>Spermatophyta</taxon>
        <taxon>Magnoliopsida</taxon>
        <taxon>eudicotyledons</taxon>
        <taxon>Gunneridae</taxon>
        <taxon>Pentapetalae</taxon>
        <taxon>asterids</taxon>
        <taxon>campanulids</taxon>
        <taxon>Asterales</taxon>
        <taxon>Asteraceae</taxon>
        <taxon>Asteroideae</taxon>
        <taxon>Anthemideae</taxon>
        <taxon>Anthemidinae</taxon>
        <taxon>Tanacetum</taxon>
    </lineage>
</organism>
<reference evidence="9" key="1">
    <citation type="journal article" date="2022" name="Int. J. Mol. Sci.">
        <title>Draft Genome of Tanacetum Coccineum: Genomic Comparison of Closely Related Tanacetum-Family Plants.</title>
        <authorList>
            <person name="Yamashiro T."/>
            <person name="Shiraishi A."/>
            <person name="Nakayama K."/>
            <person name="Satake H."/>
        </authorList>
    </citation>
    <scope>NUCLEOTIDE SEQUENCE</scope>
</reference>
<evidence type="ECO:0000256" key="2">
    <source>
        <dbReference type="ARBA" id="ARBA00022679"/>
    </source>
</evidence>
<dbReference type="CDD" id="cd00303">
    <property type="entry name" value="retropepsin_like"/>
    <property type="match status" value="1"/>
</dbReference>
<dbReference type="PANTHER" id="PTHR15503:SF42">
    <property type="entry name" value="ZINC FINGER, CCHC-TYPE, RETROTRANSPOSON GAG DOMAIN, ASPARTIC PEPTIDASE DOMAIN PROTEIN-RELATED"/>
    <property type="match status" value="1"/>
</dbReference>